<dbReference type="PROSITE" id="PS50888">
    <property type="entry name" value="BHLH"/>
    <property type="match status" value="1"/>
</dbReference>
<evidence type="ECO:0000313" key="3">
    <source>
        <dbReference type="EMBL" id="CAK8696876.1"/>
    </source>
</evidence>
<feature type="region of interest" description="Disordered" evidence="1">
    <location>
        <begin position="1"/>
        <end position="44"/>
    </location>
</feature>
<evidence type="ECO:0000256" key="1">
    <source>
        <dbReference type="SAM" id="MobiDB-lite"/>
    </source>
</evidence>
<dbReference type="Proteomes" id="UP001642483">
    <property type="component" value="Unassembled WGS sequence"/>
</dbReference>
<sequence length="348" mass="38869">MSKFTGSKGDICNGNVSGMTQDLNETQTPSSSLTSLQLSRKRRRQAKLREQARGFYGNTPDIPPLAFDFSHRMLPIEDSDIMDPGSSSCRNNVVESLSKRREANARERLRVRNLNSGFAKLRRILPTVPPNRKPSKVDTLQGAIDYIHQLERLLEATGGIPDIECMAANGHSHSRQSVTECPFVFDLEDRLKVAITHKRFHVNRRCTKPKTKSTENYSNPCHFSSQEQSLPAGYSCKFSESYSSDFSRQHSPQGSNNILSSEQYTICNPESCSMWMTYPEKEGSRLSGTAEENYLAPEAHQETVVDLSTTGSSLESISPKHTMTNISNAPYLRTVYAINSNESCSINA</sequence>
<dbReference type="Gene3D" id="4.10.280.10">
    <property type="entry name" value="Helix-loop-helix DNA-binding domain"/>
    <property type="match status" value="1"/>
</dbReference>
<dbReference type="InterPro" id="IPR036638">
    <property type="entry name" value="HLH_DNA-bd_sf"/>
</dbReference>
<organism evidence="3 4">
    <name type="scientific">Clavelina lepadiformis</name>
    <name type="common">Light-bulb sea squirt</name>
    <name type="synonym">Ascidia lepadiformis</name>
    <dbReference type="NCBI Taxonomy" id="159417"/>
    <lineage>
        <taxon>Eukaryota</taxon>
        <taxon>Metazoa</taxon>
        <taxon>Chordata</taxon>
        <taxon>Tunicata</taxon>
        <taxon>Ascidiacea</taxon>
        <taxon>Aplousobranchia</taxon>
        <taxon>Clavelinidae</taxon>
        <taxon>Clavelina</taxon>
    </lineage>
</organism>
<accession>A0ABP0GYR9</accession>
<feature type="compositionally biased region" description="Polar residues" evidence="1">
    <location>
        <begin position="214"/>
        <end position="228"/>
    </location>
</feature>
<dbReference type="CDD" id="cd11422">
    <property type="entry name" value="bHLH_TS_FIGLA"/>
    <property type="match status" value="1"/>
</dbReference>
<feature type="compositionally biased region" description="Polar residues" evidence="1">
    <location>
        <begin position="14"/>
        <end position="24"/>
    </location>
</feature>
<dbReference type="PANTHER" id="PTHR23349:SF57">
    <property type="entry name" value="FACTOR IN THE GERMLINE ALPHA"/>
    <property type="match status" value="1"/>
</dbReference>
<name>A0ABP0GYR9_CLALP</name>
<dbReference type="SUPFAM" id="SSF47459">
    <property type="entry name" value="HLH, helix-loop-helix DNA-binding domain"/>
    <property type="match status" value="1"/>
</dbReference>
<dbReference type="Pfam" id="PF00010">
    <property type="entry name" value="HLH"/>
    <property type="match status" value="1"/>
</dbReference>
<evidence type="ECO:0000313" key="4">
    <source>
        <dbReference type="Proteomes" id="UP001642483"/>
    </source>
</evidence>
<dbReference type="PANTHER" id="PTHR23349">
    <property type="entry name" value="BASIC HELIX-LOOP-HELIX TRANSCRIPTION FACTOR, TWIST"/>
    <property type="match status" value="1"/>
</dbReference>
<keyword evidence="4" id="KW-1185">Reference proteome</keyword>
<feature type="domain" description="BHLH" evidence="2">
    <location>
        <begin position="98"/>
        <end position="150"/>
    </location>
</feature>
<reference evidence="3 4" key="1">
    <citation type="submission" date="2024-02" db="EMBL/GenBank/DDBJ databases">
        <authorList>
            <person name="Daric V."/>
            <person name="Darras S."/>
        </authorList>
    </citation>
    <scope>NUCLEOTIDE SEQUENCE [LARGE SCALE GENOMIC DNA]</scope>
</reference>
<proteinExistence type="predicted"/>
<gene>
    <name evidence="3" type="ORF">CVLEPA_LOCUS30188</name>
</gene>
<dbReference type="EMBL" id="CAWYQH010000163">
    <property type="protein sequence ID" value="CAK8696876.1"/>
    <property type="molecule type" value="Genomic_DNA"/>
</dbReference>
<feature type="region of interest" description="Disordered" evidence="1">
    <location>
        <begin position="208"/>
        <end position="228"/>
    </location>
</feature>
<dbReference type="SMART" id="SM00353">
    <property type="entry name" value="HLH"/>
    <property type="match status" value="1"/>
</dbReference>
<feature type="compositionally biased region" description="Low complexity" evidence="1">
    <location>
        <begin position="25"/>
        <end position="38"/>
    </location>
</feature>
<comment type="caution">
    <text evidence="3">The sequence shown here is derived from an EMBL/GenBank/DDBJ whole genome shotgun (WGS) entry which is preliminary data.</text>
</comment>
<dbReference type="InterPro" id="IPR011598">
    <property type="entry name" value="bHLH_dom"/>
</dbReference>
<dbReference type="InterPro" id="IPR050283">
    <property type="entry name" value="E-box_TF_Regulators"/>
</dbReference>
<evidence type="ECO:0000259" key="2">
    <source>
        <dbReference type="PROSITE" id="PS50888"/>
    </source>
</evidence>
<protein>
    <recommendedName>
        <fullName evidence="2">BHLH domain-containing protein</fullName>
    </recommendedName>
</protein>